<evidence type="ECO:0000256" key="11">
    <source>
        <dbReference type="SAM" id="Phobius"/>
    </source>
</evidence>
<comment type="catalytic activity">
    <reaction evidence="10">
        <text>a ubiquinone + NADH + 5 H(+)(in) = a ubiquinol + NAD(+) + 4 H(+)(out)</text>
        <dbReference type="Rhea" id="RHEA:29091"/>
        <dbReference type="Rhea" id="RHEA-COMP:9565"/>
        <dbReference type="Rhea" id="RHEA-COMP:9566"/>
        <dbReference type="ChEBI" id="CHEBI:15378"/>
        <dbReference type="ChEBI" id="CHEBI:16389"/>
        <dbReference type="ChEBI" id="CHEBI:17976"/>
        <dbReference type="ChEBI" id="CHEBI:57540"/>
        <dbReference type="ChEBI" id="CHEBI:57945"/>
        <dbReference type="EC" id="7.1.1.2"/>
    </reaction>
</comment>
<comment type="function">
    <text evidence="1">Core subunit of the mitochondrial membrane respiratory chain NADH dehydrogenase (Complex I) that is believed to belong to the minimal assembly required for catalysis. Complex I functions in the transfer of electrons from NADH to the respiratory chain. The immediate electron acceptor for the enzyme is believed to be ubiquinone.</text>
</comment>
<accession>A0A830CCL8</accession>
<dbReference type="GO" id="GO:0016020">
    <property type="term" value="C:membrane"/>
    <property type="evidence" value="ECO:0007669"/>
    <property type="project" value="UniProtKB-SubCell"/>
</dbReference>
<dbReference type="Proteomes" id="UP000653305">
    <property type="component" value="Unassembled WGS sequence"/>
</dbReference>
<dbReference type="InterPro" id="IPR000440">
    <property type="entry name" value="NADH_UbQ/plastoQ_OxRdtase_su3"/>
</dbReference>
<dbReference type="GO" id="GO:0008137">
    <property type="term" value="F:NADH dehydrogenase (ubiquinone) activity"/>
    <property type="evidence" value="ECO:0007669"/>
    <property type="project" value="UniProtKB-EC"/>
</dbReference>
<evidence type="ECO:0000256" key="1">
    <source>
        <dbReference type="ARBA" id="ARBA00003257"/>
    </source>
</evidence>
<sequence length="55" mass="6237">MSGALLQFRICYYMFALEMSFDALGVSIFIEVLIFVLILIVGLVYAWRKGALGWS</sequence>
<evidence type="ECO:0000256" key="6">
    <source>
        <dbReference type="ARBA" id="ARBA00022692"/>
    </source>
</evidence>
<evidence type="ECO:0000313" key="12">
    <source>
        <dbReference type="EMBL" id="GFP96879.1"/>
    </source>
</evidence>
<evidence type="ECO:0000256" key="8">
    <source>
        <dbReference type="ARBA" id="ARBA00023136"/>
    </source>
</evidence>
<dbReference type="AlphaFoldDB" id="A0A830CCL8"/>
<dbReference type="InterPro" id="IPR038430">
    <property type="entry name" value="NDAH_ubi_oxred_su3_sf"/>
</dbReference>
<comment type="caution">
    <text evidence="12">The sequence shown here is derived from an EMBL/GenBank/DDBJ whole genome shotgun (WGS) entry which is preliminary data.</text>
</comment>
<evidence type="ECO:0000256" key="9">
    <source>
        <dbReference type="ARBA" id="ARBA00031029"/>
    </source>
</evidence>
<protein>
    <recommendedName>
        <fullName evidence="4">NADH-ubiquinone oxidoreductase chain 3</fullName>
    </recommendedName>
    <alternativeName>
        <fullName evidence="9">NADH dehydrogenase subunit 3</fullName>
    </alternativeName>
</protein>
<comment type="similarity">
    <text evidence="3">Belongs to the complex I subunit 3 family.</text>
</comment>
<proteinExistence type="inferred from homology"/>
<evidence type="ECO:0000256" key="3">
    <source>
        <dbReference type="ARBA" id="ARBA00008472"/>
    </source>
</evidence>
<evidence type="ECO:0000256" key="5">
    <source>
        <dbReference type="ARBA" id="ARBA00022448"/>
    </source>
</evidence>
<dbReference type="Gene3D" id="1.20.58.1610">
    <property type="entry name" value="NADH:ubiquinone/plastoquinone oxidoreductase, chain 3"/>
    <property type="match status" value="1"/>
</dbReference>
<organism evidence="12 13">
    <name type="scientific">Phtheirospermum japonicum</name>
    <dbReference type="NCBI Taxonomy" id="374723"/>
    <lineage>
        <taxon>Eukaryota</taxon>
        <taxon>Viridiplantae</taxon>
        <taxon>Streptophyta</taxon>
        <taxon>Embryophyta</taxon>
        <taxon>Tracheophyta</taxon>
        <taxon>Spermatophyta</taxon>
        <taxon>Magnoliopsida</taxon>
        <taxon>eudicotyledons</taxon>
        <taxon>Gunneridae</taxon>
        <taxon>Pentapetalae</taxon>
        <taxon>asterids</taxon>
        <taxon>lamiids</taxon>
        <taxon>Lamiales</taxon>
        <taxon>Orobanchaceae</taxon>
        <taxon>Orobanchaceae incertae sedis</taxon>
        <taxon>Phtheirospermum</taxon>
    </lineage>
</organism>
<reference evidence="12" key="1">
    <citation type="submission" date="2020-07" db="EMBL/GenBank/DDBJ databases">
        <title>Ethylene signaling mediates host invasion by parasitic plants.</title>
        <authorList>
            <person name="Yoshida S."/>
        </authorList>
    </citation>
    <scope>NUCLEOTIDE SEQUENCE</scope>
    <source>
        <strain evidence="12">Okayama</strain>
    </source>
</reference>
<feature type="transmembrane region" description="Helical" evidence="11">
    <location>
        <begin position="23"/>
        <end position="47"/>
    </location>
</feature>
<keyword evidence="5" id="KW-0813">Transport</keyword>
<keyword evidence="6 11" id="KW-0812">Transmembrane</keyword>
<keyword evidence="13" id="KW-1185">Reference proteome</keyword>
<comment type="subcellular location">
    <subcellularLocation>
        <location evidence="2">Membrane</location>
    </subcellularLocation>
</comment>
<evidence type="ECO:0000256" key="4">
    <source>
        <dbReference type="ARBA" id="ARBA00021007"/>
    </source>
</evidence>
<evidence type="ECO:0000256" key="10">
    <source>
        <dbReference type="ARBA" id="ARBA00049551"/>
    </source>
</evidence>
<evidence type="ECO:0000313" key="13">
    <source>
        <dbReference type="Proteomes" id="UP000653305"/>
    </source>
</evidence>
<name>A0A830CCL8_9LAMI</name>
<evidence type="ECO:0000256" key="2">
    <source>
        <dbReference type="ARBA" id="ARBA00004370"/>
    </source>
</evidence>
<keyword evidence="7 11" id="KW-1133">Transmembrane helix</keyword>
<dbReference type="EMBL" id="BMAC01000459">
    <property type="protein sequence ID" value="GFP96879.1"/>
    <property type="molecule type" value="Genomic_DNA"/>
</dbReference>
<gene>
    <name evidence="12" type="ORF">PHJA_001832000</name>
</gene>
<evidence type="ECO:0000256" key="7">
    <source>
        <dbReference type="ARBA" id="ARBA00022989"/>
    </source>
</evidence>
<dbReference type="Pfam" id="PF00507">
    <property type="entry name" value="Oxidored_q4"/>
    <property type="match status" value="1"/>
</dbReference>
<keyword evidence="8 11" id="KW-0472">Membrane</keyword>